<evidence type="ECO:0000256" key="1">
    <source>
        <dbReference type="ARBA" id="ARBA00004141"/>
    </source>
</evidence>
<evidence type="ECO:0000256" key="6">
    <source>
        <dbReference type="SAM" id="Phobius"/>
    </source>
</evidence>
<organism evidence="8 9">
    <name type="scientific">Cladonia borealis</name>
    <dbReference type="NCBI Taxonomy" id="184061"/>
    <lineage>
        <taxon>Eukaryota</taxon>
        <taxon>Fungi</taxon>
        <taxon>Dikarya</taxon>
        <taxon>Ascomycota</taxon>
        <taxon>Pezizomycotina</taxon>
        <taxon>Lecanoromycetes</taxon>
        <taxon>OSLEUM clade</taxon>
        <taxon>Lecanoromycetidae</taxon>
        <taxon>Lecanorales</taxon>
        <taxon>Lecanorineae</taxon>
        <taxon>Cladoniaceae</taxon>
        <taxon>Cladonia</taxon>
    </lineage>
</organism>
<evidence type="ECO:0000256" key="2">
    <source>
        <dbReference type="ARBA" id="ARBA00022692"/>
    </source>
</evidence>
<accession>A0AA39R6Y4</accession>
<keyword evidence="3 6" id="KW-1133">Transmembrane helix</keyword>
<comment type="similarity">
    <text evidence="5">Belongs to the SAT4 family.</text>
</comment>
<dbReference type="EMBL" id="JAFEKC020000005">
    <property type="protein sequence ID" value="KAK0514581.1"/>
    <property type="molecule type" value="Genomic_DNA"/>
</dbReference>
<gene>
    <name evidence="8" type="ORF">JMJ35_003198</name>
</gene>
<dbReference type="InterPro" id="IPR052337">
    <property type="entry name" value="SAT4-like"/>
</dbReference>
<evidence type="ECO:0000313" key="9">
    <source>
        <dbReference type="Proteomes" id="UP001166286"/>
    </source>
</evidence>
<proteinExistence type="inferred from homology"/>
<comment type="subcellular location">
    <subcellularLocation>
        <location evidence="1">Membrane</location>
        <topology evidence="1">Multi-pass membrane protein</topology>
    </subcellularLocation>
</comment>
<comment type="caution">
    <text evidence="8">The sequence shown here is derived from an EMBL/GenBank/DDBJ whole genome shotgun (WGS) entry which is preliminary data.</text>
</comment>
<dbReference type="GO" id="GO:0016020">
    <property type="term" value="C:membrane"/>
    <property type="evidence" value="ECO:0007669"/>
    <property type="project" value="UniProtKB-SubCell"/>
</dbReference>
<dbReference type="PANTHER" id="PTHR33048">
    <property type="entry name" value="PTH11-LIKE INTEGRAL MEMBRANE PROTEIN (AFU_ORTHOLOGUE AFUA_5G11245)"/>
    <property type="match status" value="1"/>
</dbReference>
<feature type="transmembrane region" description="Helical" evidence="6">
    <location>
        <begin position="40"/>
        <end position="63"/>
    </location>
</feature>
<dbReference type="PANTHER" id="PTHR33048:SF47">
    <property type="entry name" value="INTEGRAL MEMBRANE PROTEIN-RELATED"/>
    <property type="match status" value="1"/>
</dbReference>
<feature type="transmembrane region" description="Helical" evidence="6">
    <location>
        <begin position="6"/>
        <end position="28"/>
    </location>
</feature>
<evidence type="ECO:0000256" key="3">
    <source>
        <dbReference type="ARBA" id="ARBA00022989"/>
    </source>
</evidence>
<protein>
    <recommendedName>
        <fullName evidence="7">Rhodopsin domain-containing protein</fullName>
    </recommendedName>
</protein>
<feature type="transmembrane region" description="Helical" evidence="6">
    <location>
        <begin position="156"/>
        <end position="174"/>
    </location>
</feature>
<evidence type="ECO:0000256" key="5">
    <source>
        <dbReference type="ARBA" id="ARBA00038359"/>
    </source>
</evidence>
<sequence>MTLQSLFIVLNLYVFTALAIKISILCLYRRIFTVRNFQRASLVTGLVVVAFAVAAEVAALLFCRPVTKFWSRLEPGYCFNFDTYYVAVQTTDVVIDTIILALPIRMVSKLQLSPTDKATILGIFLLGGFVIITRILRITFVYQPHNNNVSFTKAELWGNIHLGIAIVCVCLPTYRPLLAKATAFSRSLRMHYGPLFGNERAIKSPKKINVYPLEDHTTNPKSEDLTGLVTSV</sequence>
<keyword evidence="2 6" id="KW-0812">Transmembrane</keyword>
<feature type="transmembrane region" description="Helical" evidence="6">
    <location>
        <begin position="83"/>
        <end position="106"/>
    </location>
</feature>
<keyword evidence="9" id="KW-1185">Reference proteome</keyword>
<dbReference type="Proteomes" id="UP001166286">
    <property type="component" value="Unassembled WGS sequence"/>
</dbReference>
<feature type="transmembrane region" description="Helical" evidence="6">
    <location>
        <begin position="118"/>
        <end position="136"/>
    </location>
</feature>
<dbReference type="InterPro" id="IPR049326">
    <property type="entry name" value="Rhodopsin_dom_fungi"/>
</dbReference>
<evidence type="ECO:0000259" key="7">
    <source>
        <dbReference type="Pfam" id="PF20684"/>
    </source>
</evidence>
<evidence type="ECO:0000313" key="8">
    <source>
        <dbReference type="EMBL" id="KAK0514581.1"/>
    </source>
</evidence>
<name>A0AA39R6Y4_9LECA</name>
<dbReference type="AlphaFoldDB" id="A0AA39R6Y4"/>
<reference evidence="8" key="1">
    <citation type="submission" date="2023-03" db="EMBL/GenBank/DDBJ databases">
        <title>Complete genome of Cladonia borealis.</title>
        <authorList>
            <person name="Park H."/>
        </authorList>
    </citation>
    <scope>NUCLEOTIDE SEQUENCE</scope>
    <source>
        <strain evidence="8">ANT050790</strain>
    </source>
</reference>
<keyword evidence="4 6" id="KW-0472">Membrane</keyword>
<feature type="domain" description="Rhodopsin" evidence="7">
    <location>
        <begin position="5"/>
        <end position="179"/>
    </location>
</feature>
<evidence type="ECO:0000256" key="4">
    <source>
        <dbReference type="ARBA" id="ARBA00023136"/>
    </source>
</evidence>
<dbReference type="Pfam" id="PF20684">
    <property type="entry name" value="Fung_rhodopsin"/>
    <property type="match status" value="1"/>
</dbReference>